<dbReference type="PANTHER" id="PTHR43836:SF2">
    <property type="entry name" value="CATECHOL O-METHYLTRANSFERASE 1-RELATED"/>
    <property type="match status" value="1"/>
</dbReference>
<dbReference type="SUPFAM" id="SSF53335">
    <property type="entry name" value="S-adenosyl-L-methionine-dependent methyltransferases"/>
    <property type="match status" value="1"/>
</dbReference>
<evidence type="ECO:0000256" key="6">
    <source>
        <dbReference type="ARBA" id="ARBA00023453"/>
    </source>
</evidence>
<name>A0A2B7WNS4_9EURO</name>
<dbReference type="InterPro" id="IPR002935">
    <property type="entry name" value="SAM_O-MeTrfase"/>
</dbReference>
<comment type="caution">
    <text evidence="7">The sequence shown here is derived from an EMBL/GenBank/DDBJ whole genome shotgun (WGS) entry which is preliminary data.</text>
</comment>
<comment type="similarity">
    <text evidence="6">Belongs to the class I-like SAM-binding methyltransferase superfamily. Cation-dependent O-methyltransferase family.</text>
</comment>
<dbReference type="InterPro" id="IPR029063">
    <property type="entry name" value="SAM-dependent_MTases_sf"/>
</dbReference>
<dbReference type="GO" id="GO:0006584">
    <property type="term" value="P:catecholamine metabolic process"/>
    <property type="evidence" value="ECO:0007669"/>
    <property type="project" value="UniProtKB-KW"/>
</dbReference>
<keyword evidence="3" id="KW-0808">Transferase</keyword>
<keyword evidence="2" id="KW-0489">Methyltransferase</keyword>
<dbReference type="Proteomes" id="UP000223968">
    <property type="component" value="Unassembled WGS sequence"/>
</dbReference>
<evidence type="ECO:0000256" key="2">
    <source>
        <dbReference type="ARBA" id="ARBA00022603"/>
    </source>
</evidence>
<evidence type="ECO:0000256" key="3">
    <source>
        <dbReference type="ARBA" id="ARBA00022679"/>
    </source>
</evidence>
<dbReference type="STRING" id="1447875.A0A2B7WNS4"/>
<dbReference type="GO" id="GO:0032259">
    <property type="term" value="P:methylation"/>
    <property type="evidence" value="ECO:0007669"/>
    <property type="project" value="UniProtKB-KW"/>
</dbReference>
<dbReference type="OrthoDB" id="186626at2759"/>
<keyword evidence="8" id="KW-1185">Reference proteome</keyword>
<reference evidence="7 8" key="1">
    <citation type="submission" date="2017-10" db="EMBL/GenBank/DDBJ databases">
        <title>Comparative genomics in systemic dimorphic fungi from Ajellomycetaceae.</title>
        <authorList>
            <person name="Munoz J.F."/>
            <person name="Mcewen J.G."/>
            <person name="Clay O.K."/>
            <person name="Cuomo C.A."/>
        </authorList>
    </citation>
    <scope>NUCLEOTIDE SEQUENCE [LARGE SCALE GENOMIC DNA]</scope>
    <source>
        <strain evidence="7 8">UAMH5409</strain>
    </source>
</reference>
<evidence type="ECO:0000313" key="8">
    <source>
        <dbReference type="Proteomes" id="UP000223968"/>
    </source>
</evidence>
<proteinExistence type="inferred from homology"/>
<dbReference type="GO" id="GO:0008171">
    <property type="term" value="F:O-methyltransferase activity"/>
    <property type="evidence" value="ECO:0007669"/>
    <property type="project" value="InterPro"/>
</dbReference>
<dbReference type="Pfam" id="PF13578">
    <property type="entry name" value="Methyltransf_24"/>
    <property type="match status" value="1"/>
</dbReference>
<dbReference type="EC" id="2.1.1.6" evidence="1"/>
<evidence type="ECO:0000313" key="7">
    <source>
        <dbReference type="EMBL" id="PGG98137.1"/>
    </source>
</evidence>
<dbReference type="PROSITE" id="PS51682">
    <property type="entry name" value="SAM_OMT_I"/>
    <property type="match status" value="1"/>
</dbReference>
<keyword evidence="5" id="KW-0128">Catecholamine metabolism</keyword>
<evidence type="ECO:0000256" key="1">
    <source>
        <dbReference type="ARBA" id="ARBA00012880"/>
    </source>
</evidence>
<keyword evidence="4" id="KW-0949">S-adenosyl-L-methionine</keyword>
<protein>
    <recommendedName>
        <fullName evidence="1">catechol O-methyltransferase</fullName>
        <ecNumber evidence="1">2.1.1.6</ecNumber>
    </recommendedName>
</protein>
<dbReference type="EMBL" id="PDNB01000231">
    <property type="protein sequence ID" value="PGG98137.1"/>
    <property type="molecule type" value="Genomic_DNA"/>
</dbReference>
<dbReference type="Gene3D" id="3.40.50.150">
    <property type="entry name" value="Vaccinia Virus protein VP39"/>
    <property type="match status" value="1"/>
</dbReference>
<sequence>MPPPSPNSSSAFSQNRIQTEPKMIEIDRPYLPKPVNHCGDGREIELLHYIYDLPNFEELRNSPSKILAAIDRYGSERNYLMNVGSAKGSIVTDLIAKVRPQVMVELGGYVGYSTILFADAVRRAGGRRYYSLEKNPEFAAVSTMLLNLAGLGNFVKILIGPSDVSLSNLHSSGTVRHIDLMFLDHYKPAYLADLKLCEQLGMVGPGTTLAADNVISPGNPPYLKYVRSSVEEKQRAAVSNSATSRQYDLEGFSKPIINRYGIFGEKKRAVFDIFGNPTLVYESRLVNSYEPTGEPDGVEITRCVGIKDMN</sequence>
<dbReference type="PANTHER" id="PTHR43836">
    <property type="entry name" value="CATECHOL O-METHYLTRANSFERASE 1-RELATED"/>
    <property type="match status" value="1"/>
</dbReference>
<gene>
    <name evidence="7" type="ORF">AJ79_08960</name>
</gene>
<organism evidence="7 8">
    <name type="scientific">Helicocarpus griseus UAMH5409</name>
    <dbReference type="NCBI Taxonomy" id="1447875"/>
    <lineage>
        <taxon>Eukaryota</taxon>
        <taxon>Fungi</taxon>
        <taxon>Dikarya</taxon>
        <taxon>Ascomycota</taxon>
        <taxon>Pezizomycotina</taxon>
        <taxon>Eurotiomycetes</taxon>
        <taxon>Eurotiomycetidae</taxon>
        <taxon>Onygenales</taxon>
        <taxon>Ajellomycetaceae</taxon>
        <taxon>Helicocarpus</taxon>
    </lineage>
</organism>
<evidence type="ECO:0000256" key="5">
    <source>
        <dbReference type="ARBA" id="ARBA00022939"/>
    </source>
</evidence>
<dbReference type="AlphaFoldDB" id="A0A2B7WNS4"/>
<accession>A0A2B7WNS4</accession>
<evidence type="ECO:0000256" key="4">
    <source>
        <dbReference type="ARBA" id="ARBA00022691"/>
    </source>
</evidence>